<accession>A0A0F9HQE8</accession>
<evidence type="ECO:0008006" key="2">
    <source>
        <dbReference type="Google" id="ProtNLM"/>
    </source>
</evidence>
<proteinExistence type="predicted"/>
<feature type="non-terminal residue" evidence="1">
    <location>
        <position position="1"/>
    </location>
</feature>
<dbReference type="SUPFAM" id="SSF101898">
    <property type="entry name" value="NHL repeat"/>
    <property type="match status" value="1"/>
</dbReference>
<organism evidence="1">
    <name type="scientific">marine sediment metagenome</name>
    <dbReference type="NCBI Taxonomy" id="412755"/>
    <lineage>
        <taxon>unclassified sequences</taxon>
        <taxon>metagenomes</taxon>
        <taxon>ecological metagenomes</taxon>
    </lineage>
</organism>
<name>A0A0F9HQE8_9ZZZZ</name>
<sequence>PPPELILEFNLESLAQLNPAENPFSTITGLAAGNNQILLSFANTYIALGPLFEITPHTASGLFNPLELPPGFTPANILLNSREEIVLFDRESGDILFIQPLAGSRQKYSTNLEWTDTFSGIRGGGVALLKGRELNIFLRRQGDLKGQTIKLPFGIYTAMASDREGNLWLYDSAGRVIHILDFTGKERGMIRPKILMADMPLPQALQVYPDGSFLLGGSGKLGPFVCPVPRAKVFHPDGRT</sequence>
<evidence type="ECO:0000313" key="1">
    <source>
        <dbReference type="EMBL" id="KKM17352.1"/>
    </source>
</evidence>
<dbReference type="EMBL" id="LAZR01014472">
    <property type="protein sequence ID" value="KKM17352.1"/>
    <property type="molecule type" value="Genomic_DNA"/>
</dbReference>
<comment type="caution">
    <text evidence="1">The sequence shown here is derived from an EMBL/GenBank/DDBJ whole genome shotgun (WGS) entry which is preliminary data.</text>
</comment>
<reference evidence="1" key="1">
    <citation type="journal article" date="2015" name="Nature">
        <title>Complex archaea that bridge the gap between prokaryotes and eukaryotes.</title>
        <authorList>
            <person name="Spang A."/>
            <person name="Saw J.H."/>
            <person name="Jorgensen S.L."/>
            <person name="Zaremba-Niedzwiedzka K."/>
            <person name="Martijn J."/>
            <person name="Lind A.E."/>
            <person name="van Eijk R."/>
            <person name="Schleper C."/>
            <person name="Guy L."/>
            <person name="Ettema T.J."/>
        </authorList>
    </citation>
    <scope>NUCLEOTIDE SEQUENCE</scope>
</reference>
<gene>
    <name evidence="1" type="ORF">LCGC14_1676660</name>
</gene>
<dbReference type="AlphaFoldDB" id="A0A0F9HQE8"/>
<protein>
    <recommendedName>
        <fullName evidence="2">SMP-30/Gluconolactonase/LRE-like region domain-containing protein</fullName>
    </recommendedName>
</protein>